<evidence type="ECO:0000256" key="8">
    <source>
        <dbReference type="ARBA" id="ARBA00023034"/>
    </source>
</evidence>
<keyword evidence="5" id="KW-0812">Transmembrane</keyword>
<accession>A0ABN9G0P0</accession>
<evidence type="ECO:0000256" key="1">
    <source>
        <dbReference type="ARBA" id="ARBA00004323"/>
    </source>
</evidence>
<evidence type="ECO:0000256" key="10">
    <source>
        <dbReference type="RuleBase" id="RU363063"/>
    </source>
</evidence>
<evidence type="ECO:0000256" key="4">
    <source>
        <dbReference type="ARBA" id="ARBA00022679"/>
    </source>
</evidence>
<sequence length="278" mass="32454">NINFYPYIINEPNKCKAISPFLVLIIATNAVDIEKRDAIRQSWGNESLGAGIPIVRLFMLGIDSTVNHNVIFQESERYHDIIQKNFQDTYKNLTIKTMMGIDWVSIYCAGAKYVMKTDSDMFVNTEHLLDFLQPNEPVKQNYFTGSLLQNHQPHRNKNSKWHMPHSLYPHDIYPSFCSGTGYVFSGDVAPKILRASFNVKYVYLEDVFVGICLDKEHIQITPPLDRFLFNNYRVQFNPCAYNRLITSHEISPKEVIVFWRLVQEHKKICKKQWVIQSR</sequence>
<evidence type="ECO:0000256" key="3">
    <source>
        <dbReference type="ARBA" id="ARBA00022676"/>
    </source>
</evidence>
<organism evidence="11 12">
    <name type="scientific">Staurois parvus</name>
    <dbReference type="NCBI Taxonomy" id="386267"/>
    <lineage>
        <taxon>Eukaryota</taxon>
        <taxon>Metazoa</taxon>
        <taxon>Chordata</taxon>
        <taxon>Craniata</taxon>
        <taxon>Vertebrata</taxon>
        <taxon>Euteleostomi</taxon>
        <taxon>Amphibia</taxon>
        <taxon>Batrachia</taxon>
        <taxon>Anura</taxon>
        <taxon>Neobatrachia</taxon>
        <taxon>Ranoidea</taxon>
        <taxon>Ranidae</taxon>
        <taxon>Staurois</taxon>
    </lineage>
</organism>
<dbReference type="InterPro" id="IPR002659">
    <property type="entry name" value="Glyco_trans_31"/>
</dbReference>
<keyword evidence="9" id="KW-0472">Membrane</keyword>
<protein>
    <recommendedName>
        <fullName evidence="10">Hexosyltransferase</fullName>
        <ecNumber evidence="10">2.4.1.-</ecNumber>
    </recommendedName>
</protein>
<keyword evidence="7" id="KW-1133">Transmembrane helix</keyword>
<keyword evidence="12" id="KW-1185">Reference proteome</keyword>
<evidence type="ECO:0000256" key="5">
    <source>
        <dbReference type="ARBA" id="ARBA00022692"/>
    </source>
</evidence>
<comment type="caution">
    <text evidence="11">The sequence shown here is derived from an EMBL/GenBank/DDBJ whole genome shotgun (WGS) entry which is preliminary data.</text>
</comment>
<name>A0ABN9G0P0_9NEOB</name>
<evidence type="ECO:0000256" key="7">
    <source>
        <dbReference type="ARBA" id="ARBA00022989"/>
    </source>
</evidence>
<reference evidence="11" key="1">
    <citation type="submission" date="2023-05" db="EMBL/GenBank/DDBJ databases">
        <authorList>
            <person name="Stuckert A."/>
        </authorList>
    </citation>
    <scope>NUCLEOTIDE SEQUENCE</scope>
</reference>
<dbReference type="Pfam" id="PF01762">
    <property type="entry name" value="Galactosyl_T"/>
    <property type="match status" value="1"/>
</dbReference>
<proteinExistence type="inferred from homology"/>
<evidence type="ECO:0000313" key="11">
    <source>
        <dbReference type="EMBL" id="CAI9602492.1"/>
    </source>
</evidence>
<keyword evidence="3 10" id="KW-0328">Glycosyltransferase</keyword>
<evidence type="ECO:0000256" key="6">
    <source>
        <dbReference type="ARBA" id="ARBA00022968"/>
    </source>
</evidence>
<keyword evidence="8 10" id="KW-0333">Golgi apparatus</keyword>
<feature type="non-terminal residue" evidence="11">
    <location>
        <position position="1"/>
    </location>
</feature>
<dbReference type="Gene3D" id="3.90.550.50">
    <property type="match status" value="1"/>
</dbReference>
<dbReference type="EMBL" id="CATNWA010017697">
    <property type="protein sequence ID" value="CAI9602492.1"/>
    <property type="molecule type" value="Genomic_DNA"/>
</dbReference>
<keyword evidence="6" id="KW-0735">Signal-anchor</keyword>
<keyword evidence="4" id="KW-0808">Transferase</keyword>
<dbReference type="PANTHER" id="PTHR11214:SF19">
    <property type="entry name" value="BETA-1,3-GALACTOSYLTRANSFERASE 2"/>
    <property type="match status" value="1"/>
</dbReference>
<comment type="similarity">
    <text evidence="2 10">Belongs to the glycosyltransferase 31 family.</text>
</comment>
<evidence type="ECO:0000256" key="2">
    <source>
        <dbReference type="ARBA" id="ARBA00008661"/>
    </source>
</evidence>
<dbReference type="PANTHER" id="PTHR11214">
    <property type="entry name" value="BETA-1,3-N-ACETYLGLUCOSAMINYLTRANSFERASE"/>
    <property type="match status" value="1"/>
</dbReference>
<evidence type="ECO:0000313" key="12">
    <source>
        <dbReference type="Proteomes" id="UP001162483"/>
    </source>
</evidence>
<comment type="subcellular location">
    <subcellularLocation>
        <location evidence="1 10">Golgi apparatus membrane</location>
        <topology evidence="1 10">Single-pass type II membrane protein</topology>
    </subcellularLocation>
</comment>
<evidence type="ECO:0000256" key="9">
    <source>
        <dbReference type="ARBA" id="ARBA00023136"/>
    </source>
</evidence>
<dbReference type="EC" id="2.4.1.-" evidence="10"/>
<dbReference type="Proteomes" id="UP001162483">
    <property type="component" value="Unassembled WGS sequence"/>
</dbReference>
<gene>
    <name evidence="11" type="ORF">SPARVUS_LOCUS13144517</name>
</gene>